<dbReference type="Proteomes" id="UP000571554">
    <property type="component" value="Unassembled WGS sequence"/>
</dbReference>
<dbReference type="EMBL" id="JACHBW010000019">
    <property type="protein sequence ID" value="MBB6105793.1"/>
    <property type="molecule type" value="Genomic_DNA"/>
</dbReference>
<reference evidence="3 4" key="1">
    <citation type="submission" date="2020-08" db="EMBL/GenBank/DDBJ databases">
        <title>Above-ground endophytic microbial communities from plants in different locations in the United States.</title>
        <authorList>
            <person name="Frank C."/>
        </authorList>
    </citation>
    <scope>NUCLEOTIDE SEQUENCE [LARGE SCALE GENOMIC DNA]</scope>
    <source>
        <strain evidence="3 4">WP4_2_2</strain>
    </source>
</reference>
<feature type="region of interest" description="Disordered" evidence="1">
    <location>
        <begin position="174"/>
        <end position="241"/>
    </location>
</feature>
<dbReference type="InterPro" id="IPR025157">
    <property type="entry name" value="Hemagglutinin_rpt"/>
</dbReference>
<organism evidence="3 4">
    <name type="scientific">Paraburkholderia bannensis</name>
    <dbReference type="NCBI Taxonomy" id="765414"/>
    <lineage>
        <taxon>Bacteria</taxon>
        <taxon>Pseudomonadati</taxon>
        <taxon>Pseudomonadota</taxon>
        <taxon>Betaproteobacteria</taxon>
        <taxon>Burkholderiales</taxon>
        <taxon>Burkholderiaceae</taxon>
        <taxon>Paraburkholderia</taxon>
    </lineage>
</organism>
<dbReference type="Pfam" id="PF13332">
    <property type="entry name" value="Fil_haemagg_2"/>
    <property type="match status" value="1"/>
</dbReference>
<evidence type="ECO:0000259" key="2">
    <source>
        <dbReference type="Pfam" id="PF15527"/>
    </source>
</evidence>
<evidence type="ECO:0000256" key="1">
    <source>
        <dbReference type="SAM" id="MobiDB-lite"/>
    </source>
</evidence>
<dbReference type="Pfam" id="PF15527">
    <property type="entry name" value="Ntox22"/>
    <property type="match status" value="1"/>
</dbReference>
<sequence>MSKAHGNANSDSAIANNTHINAGNSVTILSGGDTNIIGANVNARQVNADVGGDLNIASVQDTMTSAAHQESSGGGFSVSQGGASGSFSSQHGDASGNYAGVNEQAGVQAGDGGFNVNVKGNTDLKGATIASTADAANNNLSTGTLTFSDIQNSSSYNAHSGGIGGGVTMGDGGSNYATHGNTSGSNTGGVAPMLSQNDSGSDSATTRSAISAGTISVTDGAHQTQDVASLSRDTTNTNGTVAKLPDVNNLLDRQSDMMAAASAAGEAVSRRVGDFAQSKYDEAKANGDQAGMDAWKEGGIARAEMQAAGAAIVTGLAGGNAVGGAAGAAIASIAAGKLNELSGAIAGANPTGSGDVNTALGNIVANAIATGAGGAIGGNAGAVSGYNVDRFNRSMHDDTGDKAGKQKDLVAQACGAGAQCSDATLNAAIQAQGANADAAARTLQPNYASVGGGVLSATGSITANLYDGSIYAAGGIAQTNTSAVSWIPGGSVTLGWIIGSSTAQSTNAFLNGDANQFFVSLPTPFGANAFAAITHAYGGGTAIELGVGPPGSKTFGVVPWSHSTQIGRKTN</sequence>
<dbReference type="AlphaFoldDB" id="A0A7W9WWC2"/>
<evidence type="ECO:0000313" key="4">
    <source>
        <dbReference type="Proteomes" id="UP000571554"/>
    </source>
</evidence>
<protein>
    <recommendedName>
        <fullName evidence="2">Bacterial toxin 22 domain-containing protein</fullName>
    </recommendedName>
</protein>
<accession>A0A7W9WWC2</accession>
<feature type="compositionally biased region" description="Low complexity" evidence="1">
    <location>
        <begin position="77"/>
        <end position="92"/>
    </location>
</feature>
<comment type="caution">
    <text evidence="3">The sequence shown here is derived from an EMBL/GenBank/DDBJ whole genome shotgun (WGS) entry which is preliminary data.</text>
</comment>
<feature type="compositionally biased region" description="Low complexity" evidence="1">
    <location>
        <begin position="180"/>
        <end position="189"/>
    </location>
</feature>
<dbReference type="InterPro" id="IPR029116">
    <property type="entry name" value="Ntox22"/>
</dbReference>
<feature type="compositionally biased region" description="Polar residues" evidence="1">
    <location>
        <begin position="194"/>
        <end position="240"/>
    </location>
</feature>
<gene>
    <name evidence="3" type="ORF">F4827_005663</name>
</gene>
<proteinExistence type="predicted"/>
<dbReference type="GO" id="GO:0003824">
    <property type="term" value="F:catalytic activity"/>
    <property type="evidence" value="ECO:0007669"/>
    <property type="project" value="UniProtKB-ARBA"/>
</dbReference>
<keyword evidence="4" id="KW-1185">Reference proteome</keyword>
<feature type="region of interest" description="Disordered" evidence="1">
    <location>
        <begin position="65"/>
        <end position="99"/>
    </location>
</feature>
<evidence type="ECO:0000313" key="3">
    <source>
        <dbReference type="EMBL" id="MBB6105793.1"/>
    </source>
</evidence>
<name>A0A7W9WWC2_9BURK</name>
<feature type="domain" description="Bacterial toxin 22" evidence="2">
    <location>
        <begin position="443"/>
        <end position="567"/>
    </location>
</feature>